<dbReference type="Gene3D" id="1.10.10.10">
    <property type="entry name" value="Winged helix-like DNA-binding domain superfamily/Winged helix DNA-binding domain"/>
    <property type="match status" value="1"/>
</dbReference>
<dbReference type="Proteomes" id="UP001069090">
    <property type="component" value="Unassembled WGS sequence"/>
</dbReference>
<comment type="caution">
    <text evidence="5">The sequence shown here is derived from an EMBL/GenBank/DDBJ whole genome shotgun (WGS) entry which is preliminary data.</text>
</comment>
<dbReference type="CDD" id="cd06170">
    <property type="entry name" value="LuxR_C_like"/>
    <property type="match status" value="1"/>
</dbReference>
<dbReference type="GO" id="GO:0003677">
    <property type="term" value="F:DNA binding"/>
    <property type="evidence" value="ECO:0007669"/>
    <property type="project" value="UniProtKB-KW"/>
</dbReference>
<dbReference type="EMBL" id="JAPTGG010000023">
    <property type="protein sequence ID" value="MCZ0867135.1"/>
    <property type="molecule type" value="Genomic_DNA"/>
</dbReference>
<dbReference type="PRINTS" id="PR00038">
    <property type="entry name" value="HTHLUXR"/>
</dbReference>
<dbReference type="InterPro" id="IPR036388">
    <property type="entry name" value="WH-like_DNA-bd_sf"/>
</dbReference>
<dbReference type="GO" id="GO:0006355">
    <property type="term" value="P:regulation of DNA-templated transcription"/>
    <property type="evidence" value="ECO:0007669"/>
    <property type="project" value="InterPro"/>
</dbReference>
<protein>
    <submittedName>
        <fullName evidence="5">LuxR C-terminal-related transcriptional regulator</fullName>
    </submittedName>
</protein>
<accession>A0A9J6RSH5</accession>
<dbReference type="Pfam" id="PF00196">
    <property type="entry name" value="GerE"/>
    <property type="match status" value="1"/>
</dbReference>
<evidence type="ECO:0000313" key="6">
    <source>
        <dbReference type="Proteomes" id="UP001069090"/>
    </source>
</evidence>
<organism evidence="5 6">
    <name type="scientific">Dasania phycosphaerae</name>
    <dbReference type="NCBI Taxonomy" id="2950436"/>
    <lineage>
        <taxon>Bacteria</taxon>
        <taxon>Pseudomonadati</taxon>
        <taxon>Pseudomonadota</taxon>
        <taxon>Gammaproteobacteria</taxon>
        <taxon>Cellvibrionales</taxon>
        <taxon>Spongiibacteraceae</taxon>
        <taxon>Dasania</taxon>
    </lineage>
</organism>
<dbReference type="AlphaFoldDB" id="A0A9J6RSH5"/>
<dbReference type="SMART" id="SM00421">
    <property type="entry name" value="HTH_LUXR"/>
    <property type="match status" value="1"/>
</dbReference>
<feature type="domain" description="HTH luxR-type" evidence="4">
    <location>
        <begin position="195"/>
        <end position="260"/>
    </location>
</feature>
<keyword evidence="3" id="KW-0804">Transcription</keyword>
<proteinExistence type="predicted"/>
<dbReference type="InterPro" id="IPR000792">
    <property type="entry name" value="Tscrpt_reg_LuxR_C"/>
</dbReference>
<keyword evidence="6" id="KW-1185">Reference proteome</keyword>
<dbReference type="InterPro" id="IPR016032">
    <property type="entry name" value="Sig_transdc_resp-reg_C-effctor"/>
</dbReference>
<evidence type="ECO:0000259" key="4">
    <source>
        <dbReference type="PROSITE" id="PS50043"/>
    </source>
</evidence>
<evidence type="ECO:0000256" key="2">
    <source>
        <dbReference type="ARBA" id="ARBA00023125"/>
    </source>
</evidence>
<dbReference type="PANTHER" id="PTHR44688:SF16">
    <property type="entry name" value="DNA-BINDING TRANSCRIPTIONAL ACTIVATOR DEVR_DOSR"/>
    <property type="match status" value="1"/>
</dbReference>
<sequence>MPQNLLDNALLVDSFCALMQSESPEQPANIINFIKRFVDFELSAVFLYSKSHRPQLLFDSLGTQRDMESDLKIYMAGAYLLDPLYYAAVEQEEKWGVNILDDVAPDNFYDTEIYKTYYRETDIIDMVDITYRCDADRVIDLSFSRCKPSRRFSQKDLKALKILEPLLEVLLTKLSNQLTVDESPPLHKALHSAMENFGSSLLTVREREVVRLILGGHSLKSAAERLSLSESTLKQHRWHIYNKLDISSQSELFSLFIDALSNYKDNAEDPLASYHKAPTA</sequence>
<dbReference type="SUPFAM" id="SSF46894">
    <property type="entry name" value="C-terminal effector domain of the bipartite response regulators"/>
    <property type="match status" value="1"/>
</dbReference>
<evidence type="ECO:0000256" key="1">
    <source>
        <dbReference type="ARBA" id="ARBA00023015"/>
    </source>
</evidence>
<keyword evidence="2" id="KW-0238">DNA-binding</keyword>
<evidence type="ECO:0000313" key="5">
    <source>
        <dbReference type="EMBL" id="MCZ0867135.1"/>
    </source>
</evidence>
<name>A0A9J6RSH5_9GAMM</name>
<dbReference type="RefSeq" id="WP_258333064.1">
    <property type="nucleotide sequence ID" value="NZ_JAPTGG010000023.1"/>
</dbReference>
<dbReference type="PANTHER" id="PTHR44688">
    <property type="entry name" value="DNA-BINDING TRANSCRIPTIONAL ACTIVATOR DEVR_DOSR"/>
    <property type="match status" value="1"/>
</dbReference>
<reference evidence="5 6" key="1">
    <citation type="submission" date="2022-12" db="EMBL/GenBank/DDBJ databases">
        <title>Dasania phycosphaerae sp. nov., isolated from particulate material of the south coast of Korea.</title>
        <authorList>
            <person name="Jiang Y."/>
        </authorList>
    </citation>
    <scope>NUCLEOTIDE SEQUENCE [LARGE SCALE GENOMIC DNA]</scope>
    <source>
        <strain evidence="5 6">GY-19</strain>
    </source>
</reference>
<gene>
    <name evidence="5" type="ORF">O0V09_18210</name>
</gene>
<keyword evidence="1" id="KW-0805">Transcription regulation</keyword>
<evidence type="ECO:0000256" key="3">
    <source>
        <dbReference type="ARBA" id="ARBA00023163"/>
    </source>
</evidence>
<dbReference type="PROSITE" id="PS50043">
    <property type="entry name" value="HTH_LUXR_2"/>
    <property type="match status" value="1"/>
</dbReference>